<feature type="compositionally biased region" description="Gly residues" evidence="1">
    <location>
        <begin position="420"/>
        <end position="438"/>
    </location>
</feature>
<feature type="region of interest" description="Disordered" evidence="1">
    <location>
        <begin position="340"/>
        <end position="452"/>
    </location>
</feature>
<name>A0A7D5KPQ3_9EURY</name>
<evidence type="ECO:0000256" key="1">
    <source>
        <dbReference type="SAM" id="MobiDB-lite"/>
    </source>
</evidence>
<feature type="transmembrane region" description="Helical" evidence="2">
    <location>
        <begin position="90"/>
        <end position="110"/>
    </location>
</feature>
<dbReference type="Proteomes" id="UP000509750">
    <property type="component" value="Plasmid unnamed1"/>
</dbReference>
<dbReference type="Pfam" id="PF07760">
    <property type="entry name" value="DUF1616"/>
    <property type="match status" value="1"/>
</dbReference>
<keyword evidence="5" id="KW-1185">Reference proteome</keyword>
<keyword evidence="4" id="KW-0614">Plasmid</keyword>
<evidence type="ECO:0000256" key="2">
    <source>
        <dbReference type="SAM" id="Phobius"/>
    </source>
</evidence>
<feature type="transmembrane region" description="Helical" evidence="2">
    <location>
        <begin position="116"/>
        <end position="137"/>
    </location>
</feature>
<evidence type="ECO:0000313" key="4">
    <source>
        <dbReference type="EMBL" id="QLG29742.1"/>
    </source>
</evidence>
<dbReference type="KEGG" id="halg:HUG10_19245"/>
<keyword evidence="2" id="KW-1133">Transmembrane helix</keyword>
<feature type="transmembrane region" description="Helical" evidence="2">
    <location>
        <begin position="185"/>
        <end position="208"/>
    </location>
</feature>
<geneLocation type="plasmid" evidence="4 5">
    <name>unnamed1</name>
</geneLocation>
<feature type="compositionally biased region" description="Gly residues" evidence="1">
    <location>
        <begin position="342"/>
        <end position="355"/>
    </location>
</feature>
<gene>
    <name evidence="4" type="ORF">HUG10_19245</name>
</gene>
<reference evidence="4 5" key="1">
    <citation type="submission" date="2020-07" db="EMBL/GenBank/DDBJ databases">
        <title>Gai3-2, isolated from salt lake.</title>
        <authorList>
            <person name="Cui H."/>
            <person name="Shi X."/>
        </authorList>
    </citation>
    <scope>NUCLEOTIDE SEQUENCE [LARGE SCALE GENOMIC DNA]</scope>
    <source>
        <strain evidence="4 5">Gai3-2</strain>
        <plasmid evidence="4 5">unnamed1</plasmid>
    </source>
</reference>
<dbReference type="EMBL" id="CP058530">
    <property type="protein sequence ID" value="QLG29742.1"/>
    <property type="molecule type" value="Genomic_DNA"/>
</dbReference>
<sequence length="452" mass="46680">MNARTNRWTTDLLVVLLLTVIATGVVLLDVDSSPLRTAAVAPILILLPGYALVAAIYPERAKQSDEWSPEKRSVAPPGVVDDGLSPSARLGLSVAASIAIVPAIVLALNFAAGTIAVVPTLLVLAPLTVVLTLLAFFRRARLPEERRMGVPPLTHLLGMAVRPFRKHDRSLSQSSTFEATTWRGLLMNVLLVASVLALVSSVGVAYVYPTEEQGFTELYLTTETDDGEFVAENYPTQFSSGESQPLFVTVTNREGAEQSYTIVAELQRIDQTPNGTTVAEETELTRFTPTVGAGETARVEHDLQPTFSGGRLRVQYLLYQGEPPEDPTRENAYRDVQLMISVGGGGSGGDTGGSDDGANADGDGGGSSDDGGAEDGGTGTGTPTGTSTPAGTSTSTGTSTGTSTDSGMTTPTGTQTETGTGTGTDTGTGTGTETGTGTGTETDDGGIGLGGN</sequence>
<dbReference type="GeneID" id="56031016"/>
<feature type="compositionally biased region" description="Gly residues" evidence="1">
    <location>
        <begin position="362"/>
        <end position="382"/>
    </location>
</feature>
<dbReference type="OrthoDB" id="82282at2157"/>
<dbReference type="AlphaFoldDB" id="A0A7D5KPQ3"/>
<organism evidence="4 5">
    <name type="scientific">Halorarum halophilum</name>
    <dbReference type="NCBI Taxonomy" id="2743090"/>
    <lineage>
        <taxon>Archaea</taxon>
        <taxon>Methanobacteriati</taxon>
        <taxon>Methanobacteriota</taxon>
        <taxon>Stenosarchaea group</taxon>
        <taxon>Halobacteria</taxon>
        <taxon>Halobacteriales</taxon>
        <taxon>Haloferacaceae</taxon>
        <taxon>Halorarum</taxon>
    </lineage>
</organism>
<feature type="transmembrane region" description="Helical" evidence="2">
    <location>
        <begin position="38"/>
        <end position="57"/>
    </location>
</feature>
<proteinExistence type="predicted"/>
<keyword evidence="2" id="KW-0472">Membrane</keyword>
<feature type="compositionally biased region" description="Low complexity" evidence="1">
    <location>
        <begin position="383"/>
        <end position="419"/>
    </location>
</feature>
<evidence type="ECO:0000259" key="3">
    <source>
        <dbReference type="Pfam" id="PF07760"/>
    </source>
</evidence>
<dbReference type="InterPro" id="IPR011674">
    <property type="entry name" value="DUF1616"/>
</dbReference>
<dbReference type="RefSeq" id="WP_179171316.1">
    <property type="nucleotide sequence ID" value="NZ_CP058530.1"/>
</dbReference>
<feature type="domain" description="DUF1616" evidence="3">
    <location>
        <begin position="14"/>
        <end position="340"/>
    </location>
</feature>
<keyword evidence="2" id="KW-0812">Transmembrane</keyword>
<accession>A0A7D5KPQ3</accession>
<evidence type="ECO:0000313" key="5">
    <source>
        <dbReference type="Proteomes" id="UP000509750"/>
    </source>
</evidence>
<protein>
    <submittedName>
        <fullName evidence="4">DUF1616 domain-containing protein</fullName>
    </submittedName>
</protein>